<dbReference type="Proteomes" id="UP000031186">
    <property type="component" value="Unassembled WGS sequence"/>
</dbReference>
<dbReference type="Pfam" id="PF00144">
    <property type="entry name" value="Beta-lactamase"/>
    <property type="match status" value="1"/>
</dbReference>
<dbReference type="InterPro" id="IPR050789">
    <property type="entry name" value="Diverse_Enzym_Activities"/>
</dbReference>
<evidence type="ECO:0000313" key="5">
    <source>
        <dbReference type="Proteomes" id="UP000031186"/>
    </source>
</evidence>
<evidence type="ECO:0000256" key="1">
    <source>
        <dbReference type="ARBA" id="ARBA00009009"/>
    </source>
</evidence>
<organism evidence="4 5">
    <name type="scientific">Metarhizium anisopliae (strain ARSEF 549)</name>
    <dbReference type="NCBI Taxonomy" id="3151832"/>
    <lineage>
        <taxon>Eukaryota</taxon>
        <taxon>Fungi</taxon>
        <taxon>Dikarya</taxon>
        <taxon>Ascomycota</taxon>
        <taxon>Pezizomycotina</taxon>
        <taxon>Sordariomycetes</taxon>
        <taxon>Hypocreomycetidae</taxon>
        <taxon>Hypocreales</taxon>
        <taxon>Clavicipitaceae</taxon>
        <taxon>Metarhizium</taxon>
    </lineage>
</organism>
<reference evidence="4 5" key="1">
    <citation type="journal article" date="2014" name="Proc. Natl. Acad. Sci. U.S.A.">
        <title>Trajectory and genomic determinants of fungal-pathogen speciation and host adaptation.</title>
        <authorList>
            <person name="Hu X."/>
            <person name="Xiao G."/>
            <person name="Zheng P."/>
            <person name="Shang Y."/>
            <person name="Su Y."/>
            <person name="Zhang X."/>
            <person name="Liu X."/>
            <person name="Zhan S."/>
            <person name="St Leger R.J."/>
            <person name="Wang C."/>
        </authorList>
    </citation>
    <scope>NUCLEOTIDE SEQUENCE [LARGE SCALE GENOMIC DNA]</scope>
    <source>
        <strain evidence="4 5">ARSEF 549</strain>
    </source>
</reference>
<evidence type="ECO:0000259" key="3">
    <source>
        <dbReference type="Pfam" id="PF00144"/>
    </source>
</evidence>
<feature type="domain" description="Beta-lactamase-related" evidence="3">
    <location>
        <begin position="23"/>
        <end position="366"/>
    </location>
</feature>
<dbReference type="Gene3D" id="3.40.710.10">
    <property type="entry name" value="DD-peptidase/beta-lactamase superfamily"/>
    <property type="match status" value="1"/>
</dbReference>
<evidence type="ECO:0000256" key="2">
    <source>
        <dbReference type="ARBA" id="ARBA00022801"/>
    </source>
</evidence>
<evidence type="ECO:0000313" key="4">
    <source>
        <dbReference type="EMBL" id="KID60714.1"/>
    </source>
</evidence>
<dbReference type="VEuPathDB" id="FungiDB:MAN_09849"/>
<name>A0A0B4FWS6_METAF</name>
<gene>
    <name evidence="4" type="ORF">MAN_09849</name>
</gene>
<proteinExistence type="inferred from homology"/>
<dbReference type="EMBL" id="AZNF01000018">
    <property type="protein sequence ID" value="KID60714.1"/>
    <property type="molecule type" value="Genomic_DNA"/>
</dbReference>
<dbReference type="GO" id="GO:0016787">
    <property type="term" value="F:hydrolase activity"/>
    <property type="evidence" value="ECO:0007669"/>
    <property type="project" value="UniProtKB-KW"/>
</dbReference>
<dbReference type="InterPro" id="IPR012338">
    <property type="entry name" value="Beta-lactam/transpept-like"/>
</dbReference>
<dbReference type="HOGENOM" id="CLU_020027_11_1_1"/>
<sequence>MSARHVLSIPFQAVFFPQSIEGLYFKAVGYDGSDRNNGPMNPNATFWLASCSKLIGTVAALQCVERGQFRLDQPVDTILPELANATKFSVSEDDEALATMPAENAITLRHLLCHTSGLAYDMFVPKLGAWRASRGESPLGLSGEVVRAHTVPLLFEPGQGWAYGGGIDWAGELVRRLNNMTLEEYLHEHVFKPLGIESITFRLEEHPIARERLAKTSERTQNGTLAEAQRPWPNNVPEDCAGAGLYSSVADYMSILSDLIRDRPVLLKRETVDQMFKPQLAPESSALHSLLASTDVISTTTCSAETMETAVNVGLGGLYIGADTAVFKQGTLLWGGMPNLTWLMNREHGIAAMYASQVLPPGDAASSEMAKAFMSQVWEMKQDYS</sequence>
<dbReference type="PANTHER" id="PTHR43283">
    <property type="entry name" value="BETA-LACTAMASE-RELATED"/>
    <property type="match status" value="1"/>
</dbReference>
<feature type="non-terminal residue" evidence="4">
    <location>
        <position position="1"/>
    </location>
</feature>
<comment type="similarity">
    <text evidence="1">Belongs to the class-A beta-lactamase family.</text>
</comment>
<keyword evidence="2" id="KW-0378">Hydrolase</keyword>
<dbReference type="PANTHER" id="PTHR43283:SF17">
    <property type="entry name" value="(LOVD), PUTATIVE (AFU_ORTHOLOGUE AFUA_5G00920)-RELATED"/>
    <property type="match status" value="1"/>
</dbReference>
<dbReference type="OrthoDB" id="428260at2759"/>
<protein>
    <submittedName>
        <fullName evidence="4">Beta-lactamase/transpeptidase-like protein</fullName>
    </submittedName>
</protein>
<dbReference type="SUPFAM" id="SSF56601">
    <property type="entry name" value="beta-lactamase/transpeptidase-like"/>
    <property type="match status" value="1"/>
</dbReference>
<keyword evidence="5" id="KW-1185">Reference proteome</keyword>
<accession>A0A0B4FWS6</accession>
<dbReference type="InterPro" id="IPR001466">
    <property type="entry name" value="Beta-lactam-related"/>
</dbReference>
<dbReference type="AlphaFoldDB" id="A0A0B4FWS6"/>
<comment type="caution">
    <text evidence="4">The sequence shown here is derived from an EMBL/GenBank/DDBJ whole genome shotgun (WGS) entry which is preliminary data.</text>
</comment>